<dbReference type="Proteomes" id="UP000664073">
    <property type="component" value="Unassembled WGS sequence"/>
</dbReference>
<dbReference type="EMBL" id="JAFVMH010000003">
    <property type="protein sequence ID" value="MBO1325188.1"/>
    <property type="molecule type" value="Genomic_DNA"/>
</dbReference>
<proteinExistence type="predicted"/>
<dbReference type="Pfam" id="PF07370">
    <property type="entry name" value="DUF1489"/>
    <property type="match status" value="1"/>
</dbReference>
<gene>
    <name evidence="1" type="ORF">J2D77_08505</name>
</gene>
<comment type="caution">
    <text evidence="1">The sequence shown here is derived from an EMBL/GenBank/DDBJ whole genome shotgun (WGS) entry which is preliminary data.</text>
</comment>
<reference evidence="1" key="1">
    <citation type="submission" date="2021-03" db="EMBL/GenBank/DDBJ databases">
        <title>The complete genome sequence of Acetobacter sp. TBRC 12339.</title>
        <authorList>
            <person name="Charoenyingcharoen P."/>
            <person name="Yukphan P."/>
        </authorList>
    </citation>
    <scope>NUCLEOTIDE SEQUENCE</scope>
    <source>
        <strain evidence="1">TBRC 12339</strain>
    </source>
</reference>
<sequence>MLNLIKLVVGVASLEDLVARQKLAHNTRQIDGHAERLPVVHTRAFPRQAETLLAGGSLYRVIGGLILCRQELRDIRTETREDGTNGTLLLLSPRIIPVEPRPMRPFQGWRYLNAADAPPDLTHAPTTAPLPTPLLKALTQLGL</sequence>
<dbReference type="RefSeq" id="WP_207845846.1">
    <property type="nucleotide sequence ID" value="NZ_JAFVMH010000003.1"/>
</dbReference>
<evidence type="ECO:0000313" key="2">
    <source>
        <dbReference type="Proteomes" id="UP000664073"/>
    </source>
</evidence>
<organism evidence="1 2">
    <name type="scientific">Acetobacter garciniae</name>
    <dbReference type="NCBI Taxonomy" id="2817435"/>
    <lineage>
        <taxon>Bacteria</taxon>
        <taxon>Pseudomonadati</taxon>
        <taxon>Pseudomonadota</taxon>
        <taxon>Alphaproteobacteria</taxon>
        <taxon>Acetobacterales</taxon>
        <taxon>Acetobacteraceae</taxon>
        <taxon>Acetobacter</taxon>
    </lineage>
</organism>
<keyword evidence="2" id="KW-1185">Reference proteome</keyword>
<dbReference type="AlphaFoldDB" id="A0A939HNW9"/>
<name>A0A939HNW9_9PROT</name>
<protein>
    <submittedName>
        <fullName evidence="1">DUF1489 domain-containing protein</fullName>
    </submittedName>
</protein>
<evidence type="ECO:0000313" key="1">
    <source>
        <dbReference type="EMBL" id="MBO1325188.1"/>
    </source>
</evidence>
<dbReference type="InterPro" id="IPR008320">
    <property type="entry name" value="UCP032025"/>
</dbReference>
<dbReference type="PIRSF" id="PIRSF032025">
    <property type="entry name" value="UCP032025"/>
    <property type="match status" value="1"/>
</dbReference>
<accession>A0A939HNW9</accession>